<feature type="transmembrane region" description="Helical" evidence="7">
    <location>
        <begin position="6"/>
        <end position="26"/>
    </location>
</feature>
<dbReference type="PROSITE" id="PS00086">
    <property type="entry name" value="CYTOCHROME_P450"/>
    <property type="match status" value="1"/>
</dbReference>
<dbReference type="PRINTS" id="PR00385">
    <property type="entry name" value="P450"/>
</dbReference>
<dbReference type="InterPro" id="IPR017972">
    <property type="entry name" value="Cyt_P450_CS"/>
</dbReference>
<evidence type="ECO:0000256" key="4">
    <source>
        <dbReference type="ARBA" id="ARBA00023004"/>
    </source>
</evidence>
<dbReference type="InterPro" id="IPR002401">
    <property type="entry name" value="Cyt_P450_E_grp-I"/>
</dbReference>
<keyword evidence="4 5" id="KW-0408">Iron</keyword>
<keyword evidence="2 5" id="KW-0479">Metal-binding</keyword>
<dbReference type="Gene3D" id="1.10.630.10">
    <property type="entry name" value="Cytochrome P450"/>
    <property type="match status" value="1"/>
</dbReference>
<name>A0A443N385_9MAGN</name>
<evidence type="ECO:0000256" key="5">
    <source>
        <dbReference type="PIRSR" id="PIRSR602401-1"/>
    </source>
</evidence>
<keyword evidence="3 6" id="KW-0560">Oxidoreductase</keyword>
<evidence type="ECO:0000256" key="1">
    <source>
        <dbReference type="ARBA" id="ARBA00010617"/>
    </source>
</evidence>
<dbReference type="Proteomes" id="UP000283530">
    <property type="component" value="Unassembled WGS sequence"/>
</dbReference>
<dbReference type="GO" id="GO:0016705">
    <property type="term" value="F:oxidoreductase activity, acting on paired donors, with incorporation or reduction of molecular oxygen"/>
    <property type="evidence" value="ECO:0007669"/>
    <property type="project" value="InterPro"/>
</dbReference>
<dbReference type="InterPro" id="IPR036396">
    <property type="entry name" value="Cyt_P450_sf"/>
</dbReference>
<keyword evidence="7" id="KW-0812">Transmembrane</keyword>
<comment type="caution">
    <text evidence="8">The sequence shown here is derived from an EMBL/GenBank/DDBJ whole genome shotgun (WGS) entry which is preliminary data.</text>
</comment>
<dbReference type="Pfam" id="PF00067">
    <property type="entry name" value="p450"/>
    <property type="match status" value="1"/>
</dbReference>
<reference evidence="8 9" key="1">
    <citation type="journal article" date="2019" name="Nat. Plants">
        <title>Stout camphor tree genome fills gaps in understanding of flowering plant genome evolution.</title>
        <authorList>
            <person name="Chaw S.M."/>
            <person name="Liu Y.C."/>
            <person name="Wu Y.W."/>
            <person name="Wang H.Y."/>
            <person name="Lin C.I."/>
            <person name="Wu C.S."/>
            <person name="Ke H.M."/>
            <person name="Chang L.Y."/>
            <person name="Hsu C.Y."/>
            <person name="Yang H.T."/>
            <person name="Sudianto E."/>
            <person name="Hsu M.H."/>
            <person name="Wu K.P."/>
            <person name="Wang L.N."/>
            <person name="Leebens-Mack J.H."/>
            <person name="Tsai I.J."/>
        </authorList>
    </citation>
    <scope>NUCLEOTIDE SEQUENCE [LARGE SCALE GENOMIC DNA]</scope>
    <source>
        <strain evidence="9">cv. Chaw 1501</strain>
        <tissue evidence="8">Young leaves</tissue>
    </source>
</reference>
<organism evidence="8 9">
    <name type="scientific">Cinnamomum micranthum f. kanehirae</name>
    <dbReference type="NCBI Taxonomy" id="337451"/>
    <lineage>
        <taxon>Eukaryota</taxon>
        <taxon>Viridiplantae</taxon>
        <taxon>Streptophyta</taxon>
        <taxon>Embryophyta</taxon>
        <taxon>Tracheophyta</taxon>
        <taxon>Spermatophyta</taxon>
        <taxon>Magnoliopsida</taxon>
        <taxon>Magnoliidae</taxon>
        <taxon>Laurales</taxon>
        <taxon>Lauraceae</taxon>
        <taxon>Cinnamomum</taxon>
    </lineage>
</organism>
<accession>A0A443N385</accession>
<dbReference type="InterPro" id="IPR001128">
    <property type="entry name" value="Cyt_P450"/>
</dbReference>
<protein>
    <submittedName>
        <fullName evidence="8">Geraniol 8-hydroxylase-like protein</fullName>
    </submittedName>
</protein>
<dbReference type="EMBL" id="QPKB01000001">
    <property type="protein sequence ID" value="RWR72960.1"/>
    <property type="molecule type" value="Genomic_DNA"/>
</dbReference>
<keyword evidence="7" id="KW-0472">Membrane</keyword>
<dbReference type="PANTHER" id="PTHR47950">
    <property type="entry name" value="CYTOCHROME P450, FAMILY 76, SUBFAMILY C, POLYPEPTIDE 5-RELATED"/>
    <property type="match status" value="1"/>
</dbReference>
<dbReference type="PANTHER" id="PTHR47950:SF44">
    <property type="entry name" value="CYTOCHROME P450, FAMILY 76, SUBFAMILY C, POLYPEPTIDE 5-RELATED"/>
    <property type="match status" value="1"/>
</dbReference>
<proteinExistence type="inferred from homology"/>
<dbReference type="SUPFAM" id="SSF48264">
    <property type="entry name" value="Cytochrome P450"/>
    <property type="match status" value="1"/>
</dbReference>
<dbReference type="STRING" id="337451.A0A443N385"/>
<comment type="similarity">
    <text evidence="1 6">Belongs to the cytochrome P450 family.</text>
</comment>
<keyword evidence="7" id="KW-1133">Transmembrane helix</keyword>
<evidence type="ECO:0000256" key="3">
    <source>
        <dbReference type="ARBA" id="ARBA00023002"/>
    </source>
</evidence>
<sequence length="500" mass="56062">MVYLTILLWSLWFFASWACIYLLLLARERSHPNKLPPGPTPLPIVGSLFQLGSKPNESLAELAKKYGPLMSLRLGGVLTVVASSVKTAKEVLQKNDQALSGRTVADAVRALHYHESTMAWSPATAYWRRLRMLCNTHMFTAQRLDASQGLRQQKVQQLIAYMQKNSQLGRAVNIGQAAFVTTLNLLSNAVFSMDLVDLNSDSAQEFKDTVHRIMEDAGRPNLSDYFPLLRPIDPQGIRRRMAAHFKKLYAIFDKLIDERMIHRESSNYSPRNDYLDLLLDQRDDKDFKIGRQDIRALIAEIFAAGSDTSSSTIEWAMAELICNPKAMARARKEVMETIGIGQEVKESDTAQLPYLQAVVKETLRLHPAVPLLVPHRAETSVSICGYNVPKHAQVLVNIWAIGRDPDLWVNPTSFQPERFLGSNIDLRGRDFGLIPFGAGRRICPGLPLALRMVHLMLASLVHCFAWKLPEGVAQEDINLSDKFGITLQMAVPLLAVPVQE</sequence>
<evidence type="ECO:0000256" key="2">
    <source>
        <dbReference type="ARBA" id="ARBA00022723"/>
    </source>
</evidence>
<keyword evidence="9" id="KW-1185">Reference proteome</keyword>
<dbReference type="CDD" id="cd11073">
    <property type="entry name" value="CYP76-like"/>
    <property type="match status" value="1"/>
</dbReference>
<keyword evidence="6" id="KW-0503">Monooxygenase</keyword>
<comment type="cofactor">
    <cofactor evidence="5">
        <name>heme</name>
        <dbReference type="ChEBI" id="CHEBI:30413"/>
    </cofactor>
</comment>
<evidence type="ECO:0000313" key="9">
    <source>
        <dbReference type="Proteomes" id="UP000283530"/>
    </source>
</evidence>
<dbReference type="GO" id="GO:0005506">
    <property type="term" value="F:iron ion binding"/>
    <property type="evidence" value="ECO:0007669"/>
    <property type="project" value="InterPro"/>
</dbReference>
<evidence type="ECO:0000256" key="6">
    <source>
        <dbReference type="RuleBase" id="RU000461"/>
    </source>
</evidence>
<dbReference type="FunFam" id="1.10.630.10:FF:000007">
    <property type="entry name" value="Cytochrome P450 76C4"/>
    <property type="match status" value="1"/>
</dbReference>
<dbReference type="OrthoDB" id="2789670at2759"/>
<evidence type="ECO:0000313" key="8">
    <source>
        <dbReference type="EMBL" id="RWR72960.1"/>
    </source>
</evidence>
<gene>
    <name evidence="8" type="ORF">CKAN_00120900</name>
</gene>
<dbReference type="GO" id="GO:0020037">
    <property type="term" value="F:heme binding"/>
    <property type="evidence" value="ECO:0007669"/>
    <property type="project" value="InterPro"/>
</dbReference>
<dbReference type="GO" id="GO:0004497">
    <property type="term" value="F:monooxygenase activity"/>
    <property type="evidence" value="ECO:0007669"/>
    <property type="project" value="UniProtKB-KW"/>
</dbReference>
<dbReference type="PRINTS" id="PR00463">
    <property type="entry name" value="EP450I"/>
</dbReference>
<dbReference type="AlphaFoldDB" id="A0A443N385"/>
<evidence type="ECO:0000256" key="7">
    <source>
        <dbReference type="SAM" id="Phobius"/>
    </source>
</evidence>
<feature type="binding site" description="axial binding residue" evidence="5">
    <location>
        <position position="443"/>
    </location>
    <ligand>
        <name>heme</name>
        <dbReference type="ChEBI" id="CHEBI:30413"/>
    </ligand>
    <ligandPart>
        <name>Fe</name>
        <dbReference type="ChEBI" id="CHEBI:18248"/>
    </ligandPart>
</feature>
<keyword evidence="5 6" id="KW-0349">Heme</keyword>